<dbReference type="EMBL" id="JACOAF010000030">
    <property type="protein sequence ID" value="MBC3540661.1"/>
    <property type="molecule type" value="Genomic_DNA"/>
</dbReference>
<sequence>MLVRELIFKLGFNSTEADRKAKNFDRTVSGIKTGLVAMGKAALASAVVLTGVGSKIVDEYTALESRLGLVTNGMNELRTAQEGVYNIAQKTGTAYNAGADLFIRLTRSTRRFGYVQAQNLKVTEAIQKALVVSGDASSPGAQAALFQLGQGLQSGVLRGEELNSVLEQAPRLMEAILAGLNVAPEKMKGLAEKGFFTTQKIMDALLGQASEIDKEYAKLANRQAQSRMRLVNAFKKVIYQVSKEENAMDGLVDVYDALREIVESRDFKESFKTLITGLSEILKLVVWVIKHLTKLIRLINDTAKSMGGWERIIGVLGSALGAFALVKIGAMIAGFISLIRYLGLAFTASYALAELMPILRAAMLSLPIIAIAALLALLIEDLWNFYRGNESVVGKLVSKWDEFRRFFADVLTWPLKNLEDNLNKLIRLARKLGADLDYVDFAQGFHNAISGAANAGNFGGISYSGASMGRSINNSPVFNQQISLTVPPGTNKEQADYISGLITRKTKEAFQSEYRSALNNFPEVE</sequence>
<keyword evidence="1" id="KW-0812">Transmembrane</keyword>
<name>A0ABR6VTY5_9BACT</name>
<keyword evidence="4" id="KW-1185">Reference proteome</keyword>
<protein>
    <submittedName>
        <fullName evidence="3">Tape measure protein</fullName>
    </submittedName>
</protein>
<organism evidence="3 4">
    <name type="scientific">Rufibacter sediminis</name>
    <dbReference type="NCBI Taxonomy" id="2762756"/>
    <lineage>
        <taxon>Bacteria</taxon>
        <taxon>Pseudomonadati</taxon>
        <taxon>Bacteroidota</taxon>
        <taxon>Cytophagia</taxon>
        <taxon>Cytophagales</taxon>
        <taxon>Hymenobacteraceae</taxon>
        <taxon>Rufibacter</taxon>
    </lineage>
</organism>
<evidence type="ECO:0000313" key="3">
    <source>
        <dbReference type="EMBL" id="MBC3540661.1"/>
    </source>
</evidence>
<feature type="transmembrane region" description="Helical" evidence="1">
    <location>
        <begin position="358"/>
        <end position="379"/>
    </location>
</feature>
<dbReference type="RefSeq" id="WP_186638697.1">
    <property type="nucleotide sequence ID" value="NZ_JACOAF010000030.1"/>
</dbReference>
<keyword evidence="1" id="KW-0472">Membrane</keyword>
<dbReference type="Pfam" id="PF20155">
    <property type="entry name" value="TMP_3"/>
    <property type="match status" value="1"/>
</dbReference>
<evidence type="ECO:0000259" key="2">
    <source>
        <dbReference type="Pfam" id="PF20155"/>
    </source>
</evidence>
<evidence type="ECO:0000256" key="1">
    <source>
        <dbReference type="SAM" id="Phobius"/>
    </source>
</evidence>
<comment type="caution">
    <text evidence="3">The sequence shown here is derived from an EMBL/GenBank/DDBJ whole genome shotgun (WGS) entry which is preliminary data.</text>
</comment>
<reference evidence="3 4" key="1">
    <citation type="journal article" date="2019" name="Int. J. Syst. Evol. Microbiol.">
        <title>Rufibacter sediminis sp. nov., isolated from freshwater lake sediment.</title>
        <authorList>
            <person name="Qu J.H."/>
            <person name="Zhang L.J."/>
            <person name="Fu Y.H."/>
            <person name="Li H.F."/>
        </authorList>
    </citation>
    <scope>NUCLEOTIDE SEQUENCE [LARGE SCALE GENOMIC DNA]</scope>
    <source>
        <strain evidence="3 4">H-1</strain>
    </source>
</reference>
<gene>
    <name evidence="3" type="ORF">H7U12_13285</name>
</gene>
<dbReference type="Proteomes" id="UP000659698">
    <property type="component" value="Unassembled WGS sequence"/>
</dbReference>
<feature type="transmembrane region" description="Helical" evidence="1">
    <location>
        <begin position="312"/>
        <end position="338"/>
    </location>
</feature>
<dbReference type="NCBIfam" id="TIGR02675">
    <property type="entry name" value="tape_meas_nterm"/>
    <property type="match status" value="1"/>
</dbReference>
<keyword evidence="1" id="KW-1133">Transmembrane helix</keyword>
<accession>A0ABR6VTY5</accession>
<feature type="domain" description="Tape measure protein N-terminal" evidence="2">
    <location>
        <begin position="55"/>
        <end position="241"/>
    </location>
</feature>
<dbReference type="InterPro" id="IPR013491">
    <property type="entry name" value="Tape_meas_N"/>
</dbReference>
<evidence type="ECO:0000313" key="4">
    <source>
        <dbReference type="Proteomes" id="UP000659698"/>
    </source>
</evidence>
<proteinExistence type="predicted"/>